<keyword evidence="13" id="KW-1185">Reference proteome</keyword>
<evidence type="ECO:0000256" key="5">
    <source>
        <dbReference type="ARBA" id="ARBA00023150"/>
    </source>
</evidence>
<name>A0A2P5SX60_9GAMM</name>
<comment type="similarity">
    <text evidence="2">Belongs to the MoaE family.</text>
</comment>
<accession>A0A2P5SX60</accession>
<dbReference type="InterPro" id="IPR003448">
    <property type="entry name" value="Mopterin_biosynth_MoaE"/>
</dbReference>
<evidence type="ECO:0000256" key="7">
    <source>
        <dbReference type="ARBA" id="ARBA00029745"/>
    </source>
</evidence>
<dbReference type="GO" id="GO:0030366">
    <property type="term" value="F:molybdopterin synthase activity"/>
    <property type="evidence" value="ECO:0007669"/>
    <property type="project" value="UniProtKB-EC"/>
</dbReference>
<dbReference type="InterPro" id="IPR036563">
    <property type="entry name" value="MoaE_sf"/>
</dbReference>
<evidence type="ECO:0000256" key="1">
    <source>
        <dbReference type="ARBA" id="ARBA00005046"/>
    </source>
</evidence>
<comment type="subunit">
    <text evidence="6">Heterotetramer of 2 MoaD subunits and 2 MoaE subunits. Also stable as homodimer. The enzyme changes between these two forms during catalysis.</text>
</comment>
<dbReference type="EC" id="2.8.1.12" evidence="3"/>
<evidence type="ECO:0000256" key="9">
    <source>
        <dbReference type="ARBA" id="ARBA00030781"/>
    </source>
</evidence>
<evidence type="ECO:0000313" key="13">
    <source>
        <dbReference type="Proteomes" id="UP000296144"/>
    </source>
</evidence>
<evidence type="ECO:0000256" key="4">
    <source>
        <dbReference type="ARBA" id="ARBA00013858"/>
    </source>
</evidence>
<evidence type="ECO:0000313" key="12">
    <source>
        <dbReference type="EMBL" id="PPI86892.1"/>
    </source>
</evidence>
<dbReference type="Gene3D" id="3.90.1170.40">
    <property type="entry name" value="Molybdopterin biosynthesis MoaE subunit"/>
    <property type="match status" value="1"/>
</dbReference>
<dbReference type="Proteomes" id="UP000296144">
    <property type="component" value="Unassembled WGS sequence"/>
</dbReference>
<comment type="caution">
    <text evidence="12">The sequence shown here is derived from an EMBL/GenBank/DDBJ whole genome shotgun (WGS) entry which is preliminary data.</text>
</comment>
<dbReference type="AlphaFoldDB" id="A0A2P5SX60"/>
<reference evidence="12 13" key="1">
    <citation type="journal article" date="2018" name="Genome Biol. Evol.">
        <title>Cladogenesis and Genomic Streamlining in Extracellular Endosymbionts of Tropical Stink Bugs.</title>
        <authorList>
            <person name="Otero-Bravo A."/>
            <person name="Goffredi S."/>
            <person name="Sabree Z.L."/>
        </authorList>
    </citation>
    <scope>NUCLEOTIDE SEQUENCE [LARGE SCALE GENOMIC DNA]</scope>
    <source>
        <strain evidence="12 13">SoEL</strain>
    </source>
</reference>
<dbReference type="RefSeq" id="WP_136130055.1">
    <property type="nucleotide sequence ID" value="NZ_PDKU01000001.1"/>
</dbReference>
<organism evidence="12 13">
    <name type="scientific">Candidatus Pantoea edessiphila</name>
    <dbReference type="NCBI Taxonomy" id="2044610"/>
    <lineage>
        <taxon>Bacteria</taxon>
        <taxon>Pseudomonadati</taxon>
        <taxon>Pseudomonadota</taxon>
        <taxon>Gammaproteobacteria</taxon>
        <taxon>Enterobacterales</taxon>
        <taxon>Erwiniaceae</taxon>
        <taxon>Pantoea</taxon>
    </lineage>
</organism>
<dbReference type="CDD" id="cd00756">
    <property type="entry name" value="MoaE"/>
    <property type="match status" value="1"/>
</dbReference>
<dbReference type="EMBL" id="PDKU01000001">
    <property type="protein sequence ID" value="PPI86892.1"/>
    <property type="molecule type" value="Genomic_DNA"/>
</dbReference>
<comment type="catalytic activity">
    <reaction evidence="11">
        <text>2 [molybdopterin-synthase sulfur-carrier protein]-C-terminal-Gly-aminoethanethioate + cyclic pyranopterin phosphate + H2O = molybdopterin + 2 [molybdopterin-synthase sulfur-carrier protein]-C-terminal Gly-Gly + 2 H(+)</text>
        <dbReference type="Rhea" id="RHEA:26333"/>
        <dbReference type="Rhea" id="RHEA-COMP:12202"/>
        <dbReference type="Rhea" id="RHEA-COMP:19907"/>
        <dbReference type="ChEBI" id="CHEBI:15377"/>
        <dbReference type="ChEBI" id="CHEBI:15378"/>
        <dbReference type="ChEBI" id="CHEBI:58698"/>
        <dbReference type="ChEBI" id="CHEBI:59648"/>
        <dbReference type="ChEBI" id="CHEBI:90778"/>
        <dbReference type="ChEBI" id="CHEBI:232372"/>
        <dbReference type="EC" id="2.8.1.12"/>
    </reaction>
</comment>
<dbReference type="SUPFAM" id="SSF54690">
    <property type="entry name" value="Molybdopterin synthase subunit MoaE"/>
    <property type="match status" value="1"/>
</dbReference>
<keyword evidence="5" id="KW-0501">Molybdenum cofactor biosynthesis</keyword>
<protein>
    <recommendedName>
        <fullName evidence="4">Molybdopterin synthase catalytic subunit</fullName>
        <ecNumber evidence="3">2.8.1.12</ecNumber>
    </recommendedName>
    <alternativeName>
        <fullName evidence="9">MPT synthase subunit 2</fullName>
    </alternativeName>
    <alternativeName>
        <fullName evidence="7">Molybdenum cofactor biosynthesis protein E</fullName>
    </alternativeName>
    <alternativeName>
        <fullName evidence="8">Molybdopterin-converting factor large subunit</fullName>
    </alternativeName>
    <alternativeName>
        <fullName evidence="10">Molybdopterin-converting factor subunit 2</fullName>
    </alternativeName>
</protein>
<evidence type="ECO:0000256" key="3">
    <source>
        <dbReference type="ARBA" id="ARBA00011950"/>
    </source>
</evidence>
<dbReference type="NCBIfam" id="NF007959">
    <property type="entry name" value="PRK10678.1"/>
    <property type="match status" value="1"/>
</dbReference>
<dbReference type="PANTHER" id="PTHR23404">
    <property type="entry name" value="MOLYBDOPTERIN SYNTHASE RELATED"/>
    <property type="match status" value="1"/>
</dbReference>
<gene>
    <name evidence="12" type="ORF">CRV10_01400</name>
</gene>
<sequence>MKSKINIIQKPLDLHQEYFWLNNCTESGAIVTFTGKVRNYNLGDLVTGLTLEYYSGMTEKFLQQIIQEASNRWFLERVNITHRFGKLNPGNEIIFVGVTSVHRTEAFAAIEYLVDYIKTYALFWKCEKTNFGYRWIEVNASDNDALIHWN</sequence>
<dbReference type="GO" id="GO:0006777">
    <property type="term" value="P:Mo-molybdopterin cofactor biosynthetic process"/>
    <property type="evidence" value="ECO:0007669"/>
    <property type="project" value="UniProtKB-KW"/>
</dbReference>
<proteinExistence type="inferred from homology"/>
<dbReference type="UniPathway" id="UPA00344"/>
<evidence type="ECO:0000256" key="6">
    <source>
        <dbReference type="ARBA" id="ARBA00026066"/>
    </source>
</evidence>
<evidence type="ECO:0000256" key="8">
    <source>
        <dbReference type="ARBA" id="ARBA00030407"/>
    </source>
</evidence>
<evidence type="ECO:0000256" key="2">
    <source>
        <dbReference type="ARBA" id="ARBA00005426"/>
    </source>
</evidence>
<comment type="pathway">
    <text evidence="1">Cofactor biosynthesis; molybdopterin biosynthesis.</text>
</comment>
<evidence type="ECO:0000256" key="10">
    <source>
        <dbReference type="ARBA" id="ARBA00032474"/>
    </source>
</evidence>
<dbReference type="Pfam" id="PF02391">
    <property type="entry name" value="MoaE"/>
    <property type="match status" value="1"/>
</dbReference>
<evidence type="ECO:0000256" key="11">
    <source>
        <dbReference type="ARBA" id="ARBA00049878"/>
    </source>
</evidence>
<dbReference type="OrthoDB" id="9803224at2"/>